<dbReference type="GO" id="GO:0015171">
    <property type="term" value="F:amino acid transmembrane transporter activity"/>
    <property type="evidence" value="ECO:0007669"/>
    <property type="project" value="TreeGrafter"/>
</dbReference>
<comment type="subcellular location">
    <subcellularLocation>
        <location evidence="1">Cell membrane</location>
        <topology evidence="1">Multi-pass membrane protein</topology>
    </subcellularLocation>
</comment>
<dbReference type="OrthoDB" id="9812084at2"/>
<evidence type="ECO:0000313" key="7">
    <source>
        <dbReference type="EMBL" id="ADZ93074.1"/>
    </source>
</evidence>
<dbReference type="EMBL" id="CP002583">
    <property type="protein sequence ID" value="ADZ93074.1"/>
    <property type="molecule type" value="Genomic_DNA"/>
</dbReference>
<evidence type="ECO:0000256" key="6">
    <source>
        <dbReference type="SAM" id="Phobius"/>
    </source>
</evidence>
<feature type="transmembrane region" description="Helical" evidence="6">
    <location>
        <begin position="68"/>
        <end position="88"/>
    </location>
</feature>
<keyword evidence="2" id="KW-1003">Cell membrane</keyword>
<dbReference type="PATRIC" id="fig|717774.3.peg.3982"/>
<dbReference type="RefSeq" id="WP_013662976.1">
    <property type="nucleotide sequence ID" value="NC_015276.1"/>
</dbReference>
<keyword evidence="5 6" id="KW-0472">Membrane</keyword>
<evidence type="ECO:0000256" key="1">
    <source>
        <dbReference type="ARBA" id="ARBA00004651"/>
    </source>
</evidence>
<evidence type="ECO:0000256" key="5">
    <source>
        <dbReference type="ARBA" id="ARBA00023136"/>
    </source>
</evidence>
<organism evidence="7 8">
    <name type="scientific">Marinomonas mediterranea (strain ATCC 700492 / JCM 21426 / NBRC 103028 / MMB-1)</name>
    <dbReference type="NCBI Taxonomy" id="717774"/>
    <lineage>
        <taxon>Bacteria</taxon>
        <taxon>Pseudomonadati</taxon>
        <taxon>Pseudomonadota</taxon>
        <taxon>Gammaproteobacteria</taxon>
        <taxon>Oceanospirillales</taxon>
        <taxon>Oceanospirillaceae</taxon>
        <taxon>Marinomonas</taxon>
    </lineage>
</organism>
<dbReference type="HOGENOM" id="CLU_079569_1_0_6"/>
<keyword evidence="4 6" id="KW-1133">Transmembrane helix</keyword>
<name>F2JXS6_MARM1</name>
<gene>
    <name evidence="7" type="ordered locus">Marme_3864</name>
</gene>
<proteinExistence type="predicted"/>
<dbReference type="PANTHER" id="PTHR30086">
    <property type="entry name" value="ARGININE EXPORTER PROTEIN ARGO"/>
    <property type="match status" value="1"/>
</dbReference>
<sequence length="202" mass="21626">MSASILIPMSMFALASSLSPGPVNLVCISSTARFGVPAGLTFVTGATLGFIALFGLIGLGLHHLITALPWFIPTLQGAGILFLLYLSYQLFKDNGEIADKHTYNAPTFWTGAIMQWVNPKAWLASLSGIATYATGSNGEDHALLLMFIVVYLPICWLSLSAWVMAGAVLGNWLSTPIRVRRLNKTLAIGLALSCLTILINVT</sequence>
<dbReference type="STRING" id="717774.Marme_3864"/>
<feature type="transmembrane region" description="Helical" evidence="6">
    <location>
        <begin position="182"/>
        <end position="201"/>
    </location>
</feature>
<accession>F2JXS6</accession>
<evidence type="ECO:0000256" key="3">
    <source>
        <dbReference type="ARBA" id="ARBA00022692"/>
    </source>
</evidence>
<protein>
    <submittedName>
        <fullName evidence="7">Lysine exporter protein (LYSE/YGGA)</fullName>
    </submittedName>
</protein>
<evidence type="ECO:0000313" key="8">
    <source>
        <dbReference type="Proteomes" id="UP000001062"/>
    </source>
</evidence>
<keyword evidence="3 6" id="KW-0812">Transmembrane</keyword>
<dbReference type="eggNOG" id="COG1280">
    <property type="taxonomic scope" value="Bacteria"/>
</dbReference>
<dbReference type="Pfam" id="PF01810">
    <property type="entry name" value="LysE"/>
    <property type="match status" value="1"/>
</dbReference>
<dbReference type="KEGG" id="mme:Marme_3864"/>
<reference evidence="7 8" key="1">
    <citation type="journal article" date="2012" name="Stand. Genomic Sci.">
        <title>Complete genome sequence of the melanogenic marine bacterium Marinomonas mediterranea type strain (MMB-1(T)).</title>
        <authorList>
            <person name="Lucas-Elio P."/>
            <person name="Goodwin L."/>
            <person name="Woyke T."/>
            <person name="Pitluck S."/>
            <person name="Nolan M."/>
            <person name="Kyrpides N.C."/>
            <person name="Detter J.C."/>
            <person name="Copeland A."/>
            <person name="Teshima H."/>
            <person name="Bruce D."/>
            <person name="Detter C."/>
            <person name="Tapia R."/>
            <person name="Han S."/>
            <person name="Land M.L."/>
            <person name="Ivanova N."/>
            <person name="Mikhailova N."/>
            <person name="Johnston A.W."/>
            <person name="Sanchez-Amat A."/>
        </authorList>
    </citation>
    <scope>NUCLEOTIDE SEQUENCE [LARGE SCALE GENOMIC DNA]</scope>
    <source>
        <strain evidence="8">ATCC 700492 / JCM 21426 / NBRC 103028 / MMB-1</strain>
    </source>
</reference>
<dbReference type="AlphaFoldDB" id="F2JXS6"/>
<dbReference type="Proteomes" id="UP000001062">
    <property type="component" value="Chromosome"/>
</dbReference>
<evidence type="ECO:0000256" key="2">
    <source>
        <dbReference type="ARBA" id="ARBA00022475"/>
    </source>
</evidence>
<dbReference type="PANTHER" id="PTHR30086:SF20">
    <property type="entry name" value="ARGININE EXPORTER PROTEIN ARGO-RELATED"/>
    <property type="match status" value="1"/>
</dbReference>
<dbReference type="GO" id="GO:0033228">
    <property type="term" value="P:cysteine export across plasma membrane"/>
    <property type="evidence" value="ECO:0007669"/>
    <property type="project" value="TreeGrafter"/>
</dbReference>
<dbReference type="InterPro" id="IPR001123">
    <property type="entry name" value="LeuE-type"/>
</dbReference>
<evidence type="ECO:0000256" key="4">
    <source>
        <dbReference type="ARBA" id="ARBA00022989"/>
    </source>
</evidence>
<feature type="transmembrane region" description="Helical" evidence="6">
    <location>
        <begin position="142"/>
        <end position="170"/>
    </location>
</feature>
<dbReference type="GO" id="GO:0005886">
    <property type="term" value="C:plasma membrane"/>
    <property type="evidence" value="ECO:0007669"/>
    <property type="project" value="UniProtKB-SubCell"/>
</dbReference>
<feature type="transmembrane region" description="Helical" evidence="6">
    <location>
        <begin position="41"/>
        <end position="61"/>
    </location>
</feature>
<keyword evidence="8" id="KW-1185">Reference proteome</keyword>